<dbReference type="GO" id="GO:1905515">
    <property type="term" value="P:non-motile cilium assembly"/>
    <property type="evidence" value="ECO:0007669"/>
    <property type="project" value="TreeGrafter"/>
</dbReference>
<evidence type="ECO:0000313" key="3">
    <source>
        <dbReference type="Proteomes" id="UP000594454"/>
    </source>
</evidence>
<dbReference type="SUPFAM" id="SSF49562">
    <property type="entry name" value="C2 domain (Calcium/lipid-binding domain, CaLB)"/>
    <property type="match status" value="1"/>
</dbReference>
<reference evidence="2 3" key="1">
    <citation type="submission" date="2020-11" db="EMBL/GenBank/DDBJ databases">
        <authorList>
            <person name="Wallbank WR R."/>
            <person name="Pardo Diaz C."/>
            <person name="Kozak K."/>
            <person name="Martin S."/>
            <person name="Jiggins C."/>
            <person name="Moest M."/>
            <person name="Warren A I."/>
            <person name="Generalovic N T."/>
            <person name="Byers J.R.P. K."/>
            <person name="Montejo-Kovacevich G."/>
            <person name="Yen C E."/>
        </authorList>
    </citation>
    <scope>NUCLEOTIDE SEQUENCE [LARGE SCALE GENOMIC DNA]</scope>
</reference>
<sequence length="872" mass="100037">MQRKERRKRKPKKKKITINSEYTKDEADVRALIKAREPVTEIDPNSDIEADFFCQVYSEENDNQSAGSSQANVQDTDSNLAENPTALFASAYVNIEDTSPISPAAVVKISKDADLLFVPSNQKLTSNNQQKEVISSKDIELEGLFVDDYQKLEGKNVNRLVNRYLEEGFDGNLDNVSEVKKCAYETVYKSFSETHFEPTFFPPKPLHQIVGNTVGRAIIIVYVKELVFTNHQLFNEENKLALKLKTSFDTYNNIIVGNSIPKLKSELSTVRNITNDLLKSNNLDKKKLETYINQIKTLRTELHSQERTFKKAILDCIDNWKQLKNLRKKQEFSLTSLKLTIKVIDKDTDLAQRLSDERFDTELNEMVREAFDAYYRKKKKSSKGHLRKPNIDDIKSDLTEMFERDLVGPDEPDVILELSQTEVTKKVLEKPKGYYIKALVDKKPVCCSREVKLSSEFILRVEETFAISLEGRMPEVITFQIFEKSNILPDVKVSEAQLFIPQSESFKTSKDLEFSSEKNTISGFLRVEIFSQDDNFSNIALQSTFNLNNKKLSASQSLIKNQRSTDSEYESIEPIDSHRDARRDTNSTIGDESGYFTFTEELDTFCSKADFDNNKRFKMLMARYKSEFKFKDKRFIPTFDKELEEESQGRAIEGIDWLDPIDVDKHKGKKYVKNIYQMVLNHCERLNRNEDAENLLIGDDPPTFSSVISSLLGIFSSSRPLNPVKSGPPTVPTSSCSNFNIIVNIVRATGVPYRQFASNLPLSRRDSTASLTYQVTKPSNVRPYISMRCKEKVLRTMGAEGSNPTWNEQLVLQLSREDLESKDDLIFGLYDEYIEDLLNDELARASEVYQRIHTNWLGEIKLPLTTILSKKQ</sequence>
<dbReference type="PANTHER" id="PTHR20837">
    <property type="entry name" value="CENTROSOMAL PROTEIN-RELATED"/>
    <property type="match status" value="1"/>
</dbReference>
<dbReference type="GO" id="GO:1904491">
    <property type="term" value="P:protein localization to ciliary transition zone"/>
    <property type="evidence" value="ECO:0007669"/>
    <property type="project" value="TreeGrafter"/>
</dbReference>
<gene>
    <name evidence="2" type="ORF">HERILL_LOCUS11618</name>
</gene>
<feature type="non-terminal residue" evidence="2">
    <location>
        <position position="872"/>
    </location>
</feature>
<keyword evidence="3" id="KW-1185">Reference proteome</keyword>
<evidence type="ECO:0000313" key="2">
    <source>
        <dbReference type="EMBL" id="CAD7089037.1"/>
    </source>
</evidence>
<dbReference type="InterPro" id="IPR052434">
    <property type="entry name" value="Tectonic-like_complex_comp"/>
</dbReference>
<dbReference type="EMBL" id="LR899012">
    <property type="protein sequence ID" value="CAD7089037.1"/>
    <property type="molecule type" value="Genomic_DNA"/>
</dbReference>
<dbReference type="Pfam" id="PF00168">
    <property type="entry name" value="C2"/>
    <property type="match status" value="1"/>
</dbReference>
<dbReference type="FunCoup" id="A0A7R8UXY8">
    <property type="interactions" value="38"/>
</dbReference>
<dbReference type="Pfam" id="PF15625">
    <property type="entry name" value="CC2D2AN-C2"/>
    <property type="match status" value="1"/>
</dbReference>
<dbReference type="InterPro" id="IPR028928">
    <property type="entry name" value="CC2D2AN-C2"/>
</dbReference>
<dbReference type="PANTHER" id="PTHR20837:SF0">
    <property type="entry name" value="COILED-COIL AND C2 DOMAIN-CONTAINING PROTEIN 2A"/>
    <property type="match status" value="1"/>
</dbReference>
<proteinExistence type="predicted"/>
<name>A0A7R8UXY8_HERIL</name>
<dbReference type="InterPro" id="IPR000008">
    <property type="entry name" value="C2_dom"/>
</dbReference>
<dbReference type="Proteomes" id="UP000594454">
    <property type="component" value="Chromosome 4"/>
</dbReference>
<dbReference type="AlphaFoldDB" id="A0A7R8UXY8"/>
<organism evidence="2 3">
    <name type="scientific">Hermetia illucens</name>
    <name type="common">Black soldier fly</name>
    <dbReference type="NCBI Taxonomy" id="343691"/>
    <lineage>
        <taxon>Eukaryota</taxon>
        <taxon>Metazoa</taxon>
        <taxon>Ecdysozoa</taxon>
        <taxon>Arthropoda</taxon>
        <taxon>Hexapoda</taxon>
        <taxon>Insecta</taxon>
        <taxon>Pterygota</taxon>
        <taxon>Neoptera</taxon>
        <taxon>Endopterygota</taxon>
        <taxon>Diptera</taxon>
        <taxon>Brachycera</taxon>
        <taxon>Stratiomyomorpha</taxon>
        <taxon>Stratiomyidae</taxon>
        <taxon>Hermetiinae</taxon>
        <taxon>Hermetia</taxon>
    </lineage>
</organism>
<accession>A0A7R8UXY8</accession>
<dbReference type="InParanoid" id="A0A7R8UXY8"/>
<evidence type="ECO:0000259" key="1">
    <source>
        <dbReference type="PROSITE" id="PS50004"/>
    </source>
</evidence>
<dbReference type="InterPro" id="IPR035892">
    <property type="entry name" value="C2_domain_sf"/>
</dbReference>
<feature type="domain" description="C2" evidence="1">
    <location>
        <begin position="725"/>
        <end position="864"/>
    </location>
</feature>
<dbReference type="OrthoDB" id="2162143at2759"/>
<dbReference type="GO" id="GO:0035869">
    <property type="term" value="C:ciliary transition zone"/>
    <property type="evidence" value="ECO:0007669"/>
    <property type="project" value="TreeGrafter"/>
</dbReference>
<protein>
    <recommendedName>
        <fullName evidence="1">C2 domain-containing protein</fullName>
    </recommendedName>
</protein>
<dbReference type="Gene3D" id="2.60.40.150">
    <property type="entry name" value="C2 domain"/>
    <property type="match status" value="1"/>
</dbReference>
<dbReference type="PROSITE" id="PS50004">
    <property type="entry name" value="C2"/>
    <property type="match status" value="1"/>
</dbReference>